<feature type="transmembrane region" description="Helical" evidence="8">
    <location>
        <begin position="103"/>
        <end position="123"/>
    </location>
</feature>
<evidence type="ECO:0000256" key="7">
    <source>
        <dbReference type="ARBA" id="ARBA00023136"/>
    </source>
</evidence>
<dbReference type="GO" id="GO:0022857">
    <property type="term" value="F:transmembrane transporter activity"/>
    <property type="evidence" value="ECO:0007669"/>
    <property type="project" value="InterPro"/>
</dbReference>
<keyword evidence="7 8" id="KW-0472">Membrane</keyword>
<dbReference type="Pfam" id="PF07690">
    <property type="entry name" value="MFS_1"/>
    <property type="match status" value="1"/>
</dbReference>
<keyword evidence="5" id="KW-0029">Amino-acid transport</keyword>
<keyword evidence="10" id="KW-1185">Reference proteome</keyword>
<dbReference type="SUPFAM" id="SSF103473">
    <property type="entry name" value="MFS general substrate transporter"/>
    <property type="match status" value="1"/>
</dbReference>
<comment type="caution">
    <text evidence="9">The sequence shown here is derived from an EMBL/GenBank/DDBJ whole genome shotgun (WGS) entry which is preliminary data.</text>
</comment>
<keyword evidence="6 8" id="KW-1133">Transmembrane helix</keyword>
<evidence type="ECO:0000256" key="1">
    <source>
        <dbReference type="ARBA" id="ARBA00004141"/>
    </source>
</evidence>
<reference evidence="9" key="1">
    <citation type="submission" date="2022-12" db="EMBL/GenBank/DDBJ databases">
        <authorList>
            <person name="Webb A."/>
        </authorList>
    </citation>
    <scope>NUCLEOTIDE SEQUENCE</scope>
    <source>
        <strain evidence="9">Hp1</strain>
    </source>
</reference>
<name>A0AAV0U0P5_HYABA</name>
<keyword evidence="3" id="KW-0813">Transport</keyword>
<dbReference type="InterPro" id="IPR052599">
    <property type="entry name" value="SLC43A_AATransporter"/>
</dbReference>
<proteinExistence type="inferred from homology"/>
<feature type="transmembrane region" description="Helical" evidence="8">
    <location>
        <begin position="320"/>
        <end position="339"/>
    </location>
</feature>
<dbReference type="GO" id="GO:0006865">
    <property type="term" value="P:amino acid transport"/>
    <property type="evidence" value="ECO:0007669"/>
    <property type="project" value="UniProtKB-KW"/>
</dbReference>
<feature type="transmembrane region" description="Helical" evidence="8">
    <location>
        <begin position="78"/>
        <end position="96"/>
    </location>
</feature>
<dbReference type="PANTHER" id="PTHR20772:SF2">
    <property type="entry name" value="PROTEIN FMP42"/>
    <property type="match status" value="1"/>
</dbReference>
<feature type="transmembrane region" description="Helical" evidence="8">
    <location>
        <begin position="187"/>
        <end position="208"/>
    </location>
</feature>
<dbReference type="Proteomes" id="UP001162031">
    <property type="component" value="Unassembled WGS sequence"/>
</dbReference>
<dbReference type="CDD" id="cd06174">
    <property type="entry name" value="MFS"/>
    <property type="match status" value="1"/>
</dbReference>
<evidence type="ECO:0000313" key="9">
    <source>
        <dbReference type="EMBL" id="CAI5729450.1"/>
    </source>
</evidence>
<evidence type="ECO:0000256" key="4">
    <source>
        <dbReference type="ARBA" id="ARBA00022692"/>
    </source>
</evidence>
<keyword evidence="4 8" id="KW-0812">Transmembrane</keyword>
<feature type="transmembrane region" description="Helical" evidence="8">
    <location>
        <begin position="160"/>
        <end position="181"/>
    </location>
</feature>
<dbReference type="AlphaFoldDB" id="A0AAV0U0P5"/>
<dbReference type="InterPro" id="IPR036259">
    <property type="entry name" value="MFS_trans_sf"/>
</dbReference>
<dbReference type="GO" id="GO:0016020">
    <property type="term" value="C:membrane"/>
    <property type="evidence" value="ECO:0007669"/>
    <property type="project" value="UniProtKB-SubCell"/>
</dbReference>
<feature type="transmembrane region" description="Helical" evidence="8">
    <location>
        <begin position="408"/>
        <end position="429"/>
    </location>
</feature>
<feature type="transmembrane region" description="Helical" evidence="8">
    <location>
        <begin position="293"/>
        <end position="313"/>
    </location>
</feature>
<feature type="transmembrane region" description="Helical" evidence="8">
    <location>
        <begin position="345"/>
        <end position="367"/>
    </location>
</feature>
<feature type="transmembrane region" description="Helical" evidence="8">
    <location>
        <begin position="374"/>
        <end position="396"/>
    </location>
</feature>
<feature type="transmembrane region" description="Helical" evidence="8">
    <location>
        <begin position="251"/>
        <end position="273"/>
    </location>
</feature>
<sequence length="462" mass="50694">MATTWQLSKESMFVVSAFLVLFMSGGLILGFGPVYSMFVRDKLWTKLCTKDEQQNRNKNSGVLCAAQEIQLQSLFSTAFLSLSASNVVFGVFLDVVGPRGTIVLGLLLSTCGNFALAFSNLQAEGSGSWIIAGYSCIAIGGMGAYLAAFQISQLFTSQGVVCSTLSSLFNCSGFVYVLLGLDGVTRTAFFCGYGIVASVCTVAGYLLFPTDNIRKPRDFLAIPLLHFEVPRINTPAVLVDGMQEMLQRQDLWLLALLFGWVSLIFAFVGGAIPSLLVQLARDDTRAASVYTDIIYPIVVNSTFCYSPIIGYVIDHYGFKMVFVACIVLVQLLIALLLVPSLQVQFVTFIVFAMAQSCLYALQFAYIIMCFPAEIYGTLQAFLATISFSFGLLNYVVNPWTQRYLDGDYTVVLVLLGLPTFVCYAFLHVVQDCEQRDVSQRARSESVGADPLPEETIRLLQAK</sequence>
<evidence type="ECO:0000256" key="5">
    <source>
        <dbReference type="ARBA" id="ARBA00022970"/>
    </source>
</evidence>
<gene>
    <name evidence="9" type="ORF">HBR001_LOCUS4564</name>
</gene>
<dbReference type="InterPro" id="IPR011701">
    <property type="entry name" value="MFS"/>
</dbReference>
<organism evidence="9 10">
    <name type="scientific">Hyaloperonospora brassicae</name>
    <name type="common">Brassica downy mildew</name>
    <name type="synonym">Peronospora brassicae</name>
    <dbReference type="NCBI Taxonomy" id="162125"/>
    <lineage>
        <taxon>Eukaryota</taxon>
        <taxon>Sar</taxon>
        <taxon>Stramenopiles</taxon>
        <taxon>Oomycota</taxon>
        <taxon>Peronosporomycetes</taxon>
        <taxon>Peronosporales</taxon>
        <taxon>Peronosporaceae</taxon>
        <taxon>Hyaloperonospora</taxon>
    </lineage>
</organism>
<evidence type="ECO:0000256" key="8">
    <source>
        <dbReference type="SAM" id="Phobius"/>
    </source>
</evidence>
<evidence type="ECO:0000256" key="3">
    <source>
        <dbReference type="ARBA" id="ARBA00022448"/>
    </source>
</evidence>
<evidence type="ECO:0000256" key="2">
    <source>
        <dbReference type="ARBA" id="ARBA00006595"/>
    </source>
</evidence>
<comment type="subcellular location">
    <subcellularLocation>
        <location evidence="1">Membrane</location>
        <topology evidence="1">Multi-pass membrane protein</topology>
    </subcellularLocation>
</comment>
<feature type="transmembrane region" description="Helical" evidence="8">
    <location>
        <begin position="12"/>
        <end position="35"/>
    </location>
</feature>
<evidence type="ECO:0008006" key="11">
    <source>
        <dbReference type="Google" id="ProtNLM"/>
    </source>
</evidence>
<dbReference type="EMBL" id="CANTFL010000988">
    <property type="protein sequence ID" value="CAI5729450.1"/>
    <property type="molecule type" value="Genomic_DNA"/>
</dbReference>
<protein>
    <recommendedName>
        <fullName evidence="11">Major facilitator superfamily (MFS) profile domain-containing protein</fullName>
    </recommendedName>
</protein>
<dbReference type="Gene3D" id="1.20.1250.20">
    <property type="entry name" value="MFS general substrate transporter like domains"/>
    <property type="match status" value="1"/>
</dbReference>
<accession>A0AAV0U0P5</accession>
<comment type="similarity">
    <text evidence="2">Belongs to the SLC43A transporter (TC 2.A.1.44) family.</text>
</comment>
<dbReference type="PANTHER" id="PTHR20772">
    <property type="entry name" value="PROTEIN FMP42"/>
    <property type="match status" value="1"/>
</dbReference>
<evidence type="ECO:0000256" key="6">
    <source>
        <dbReference type="ARBA" id="ARBA00022989"/>
    </source>
</evidence>
<evidence type="ECO:0000313" key="10">
    <source>
        <dbReference type="Proteomes" id="UP001162031"/>
    </source>
</evidence>
<feature type="transmembrane region" description="Helical" evidence="8">
    <location>
        <begin position="129"/>
        <end position="148"/>
    </location>
</feature>